<reference evidence="2" key="1">
    <citation type="submission" date="2023-07" db="EMBL/GenBank/DDBJ databases">
        <authorList>
            <consortium name="AG Swart"/>
            <person name="Singh M."/>
            <person name="Singh A."/>
            <person name="Seah K."/>
            <person name="Emmerich C."/>
        </authorList>
    </citation>
    <scope>NUCLEOTIDE SEQUENCE</scope>
    <source>
        <strain evidence="2">DP1</strain>
    </source>
</reference>
<name>A0AAD1Y986_EUPCR</name>
<evidence type="ECO:0000256" key="1">
    <source>
        <dbReference type="SAM" id="MobiDB-lite"/>
    </source>
</evidence>
<comment type="caution">
    <text evidence="2">The sequence shown here is derived from an EMBL/GenBank/DDBJ whole genome shotgun (WGS) entry which is preliminary data.</text>
</comment>
<proteinExistence type="predicted"/>
<gene>
    <name evidence="2" type="ORF">ECRASSUSDP1_LOCUS28533</name>
</gene>
<dbReference type="EMBL" id="CAMPGE010029436">
    <property type="protein sequence ID" value="CAI2386907.1"/>
    <property type="molecule type" value="Genomic_DNA"/>
</dbReference>
<sequence>MNSALADRHLRALNDSRERRNEWKIQRIQASYGLDRTTAAQTLEWMELKAANTLFASSIGFAAAYYVQKRFVPTFRERMLIFRKPWIAPIAPLFAFYCGYLGASQLRGRRFQGSLVNFEKLTGENDIVSRFRNMDVESEKKTPTEQVSEYLRTTTAISRTQLEGDIAKLVSQDQDSFKNKKIKKLDKDTNKIFWLLGKIHGIENIAFVDEEELKRTEGNPVKIQQLVANAKPHGPPAKNFDGLISHAMESMALYKEQVNQMTLNRSDRTKLLALPFFMHRRTQFPAPRKGQWQYDLFTELAGGKDWHYYDNLEFDPEKKITIYNYEKHLPASYLENCDTSSPEFKKEIKMMTLLKKTQYEQHKELKEYFRKLMNVFSFMNEEEGRAFIHLINNKGRNDYLDDIHGGKLEEMLAKLSEEEGYVAKNDYYLRKTRLDYMKKDDYPIEKTKVKDLFKHAKEFKLRFSEELGIYDTLPRMYDQEKRNVQEFIRSATGPFLALRNEIGLDMTGRLSTSFLRAKDFKEVKESWCEDPILDHSFYYFMNQTFLNVNMTEYEEAFVGPGEIKLDSRVDDRAVHLARTTNTQDFYNNPERNVLADASEVLEDWEPKLNFWRNTWEEENLAPVEDDDDDEEGEGEEDEIEVYKPAHIEDPEFDEDEFEPVDWEPGLIKGPITSGPSTFFDSKLEERYEDVELDSFMKFLDVKPFLSWRDRAGYHNRLGMHITEDFAQRVDPDFHILAEVEREQFERAIFQKHRTGSTVRFVIDGSKPNFGRTLD</sequence>
<protein>
    <submittedName>
        <fullName evidence="2">Uncharacterized protein</fullName>
    </submittedName>
</protein>
<evidence type="ECO:0000313" key="2">
    <source>
        <dbReference type="EMBL" id="CAI2386907.1"/>
    </source>
</evidence>
<keyword evidence="3" id="KW-1185">Reference proteome</keyword>
<dbReference type="Proteomes" id="UP001295684">
    <property type="component" value="Unassembled WGS sequence"/>
</dbReference>
<evidence type="ECO:0000313" key="3">
    <source>
        <dbReference type="Proteomes" id="UP001295684"/>
    </source>
</evidence>
<accession>A0AAD1Y986</accession>
<feature type="region of interest" description="Disordered" evidence="1">
    <location>
        <begin position="619"/>
        <end position="638"/>
    </location>
</feature>
<dbReference type="AlphaFoldDB" id="A0AAD1Y986"/>
<organism evidence="2 3">
    <name type="scientific">Euplotes crassus</name>
    <dbReference type="NCBI Taxonomy" id="5936"/>
    <lineage>
        <taxon>Eukaryota</taxon>
        <taxon>Sar</taxon>
        <taxon>Alveolata</taxon>
        <taxon>Ciliophora</taxon>
        <taxon>Intramacronucleata</taxon>
        <taxon>Spirotrichea</taxon>
        <taxon>Hypotrichia</taxon>
        <taxon>Euplotida</taxon>
        <taxon>Euplotidae</taxon>
        <taxon>Moneuplotes</taxon>
    </lineage>
</organism>